<evidence type="ECO:0000256" key="4">
    <source>
        <dbReference type="SAM" id="Coils"/>
    </source>
</evidence>
<keyword evidence="8" id="KW-1185">Reference proteome</keyword>
<evidence type="ECO:0000256" key="5">
    <source>
        <dbReference type="SAM" id="Phobius"/>
    </source>
</evidence>
<keyword evidence="3" id="KW-0597">Phosphoprotein</keyword>
<dbReference type="Pfam" id="PF13424">
    <property type="entry name" value="TPR_12"/>
    <property type="match status" value="1"/>
</dbReference>
<name>A0A0U4C9H9_9BACT</name>
<evidence type="ECO:0000259" key="6">
    <source>
        <dbReference type="PROSITE" id="PS50109"/>
    </source>
</evidence>
<dbReference type="SMART" id="SM00388">
    <property type="entry name" value="HisKA"/>
    <property type="match status" value="1"/>
</dbReference>
<evidence type="ECO:0000313" key="8">
    <source>
        <dbReference type="Proteomes" id="UP000059542"/>
    </source>
</evidence>
<dbReference type="Pfam" id="PF02518">
    <property type="entry name" value="HATPase_c"/>
    <property type="match status" value="1"/>
</dbReference>
<comment type="catalytic activity">
    <reaction evidence="1">
        <text>ATP + protein L-histidine = ADP + protein N-phospho-L-histidine.</text>
        <dbReference type="EC" id="2.7.13.3"/>
    </reaction>
</comment>
<dbReference type="Gene3D" id="1.25.40.10">
    <property type="entry name" value="Tetratricopeptide repeat domain"/>
    <property type="match status" value="2"/>
</dbReference>
<protein>
    <recommendedName>
        <fullName evidence="2">histidine kinase</fullName>
        <ecNumber evidence="2">2.7.13.3</ecNumber>
    </recommendedName>
</protein>
<keyword evidence="5" id="KW-1133">Transmembrane helix</keyword>
<dbReference type="InterPro" id="IPR011990">
    <property type="entry name" value="TPR-like_helical_dom_sf"/>
</dbReference>
<keyword evidence="4" id="KW-0175">Coiled coil</keyword>
<dbReference type="InterPro" id="IPR004358">
    <property type="entry name" value="Sig_transdc_His_kin-like_C"/>
</dbReference>
<dbReference type="InterPro" id="IPR003594">
    <property type="entry name" value="HATPase_dom"/>
</dbReference>
<dbReference type="Gene3D" id="1.10.287.130">
    <property type="match status" value="1"/>
</dbReference>
<feature type="coiled-coil region" evidence="4">
    <location>
        <begin position="411"/>
        <end position="441"/>
    </location>
</feature>
<evidence type="ECO:0000313" key="7">
    <source>
        <dbReference type="EMBL" id="ALW84809.1"/>
    </source>
</evidence>
<dbReference type="SMART" id="SM00387">
    <property type="entry name" value="HATPase_c"/>
    <property type="match status" value="1"/>
</dbReference>
<proteinExistence type="predicted"/>
<feature type="transmembrane region" description="Helical" evidence="5">
    <location>
        <begin position="388"/>
        <end position="408"/>
    </location>
</feature>
<keyword evidence="5" id="KW-0812">Transmembrane</keyword>
<dbReference type="Proteomes" id="UP000059542">
    <property type="component" value="Chromosome"/>
</dbReference>
<evidence type="ECO:0000256" key="2">
    <source>
        <dbReference type="ARBA" id="ARBA00012438"/>
    </source>
</evidence>
<reference evidence="7 8" key="1">
    <citation type="submission" date="2015-12" db="EMBL/GenBank/DDBJ databases">
        <authorList>
            <person name="Shamseldin A."/>
            <person name="Moawad H."/>
            <person name="Abd El-Rahim W.M."/>
            <person name="Sadowsky M.J."/>
        </authorList>
    </citation>
    <scope>NUCLEOTIDE SEQUENCE [LARGE SCALE GENOMIC DNA]</scope>
    <source>
        <strain evidence="7 8">DG5B</strain>
    </source>
</reference>
<dbReference type="SUPFAM" id="SSF48452">
    <property type="entry name" value="TPR-like"/>
    <property type="match status" value="2"/>
</dbReference>
<dbReference type="KEGG" id="hyg:AUC43_06745"/>
<gene>
    <name evidence="7" type="ORF">AUC43_06745</name>
</gene>
<dbReference type="Pfam" id="PF00512">
    <property type="entry name" value="HisKA"/>
    <property type="match status" value="1"/>
</dbReference>
<dbReference type="InterPro" id="IPR036890">
    <property type="entry name" value="HATPase_C_sf"/>
</dbReference>
<dbReference type="EMBL" id="CP013909">
    <property type="protein sequence ID" value="ALW84809.1"/>
    <property type="molecule type" value="Genomic_DNA"/>
</dbReference>
<accession>A0A0U4C9H9</accession>
<dbReference type="AlphaFoldDB" id="A0A0U4C9H9"/>
<dbReference type="SMART" id="SM00028">
    <property type="entry name" value="TPR"/>
    <property type="match status" value="5"/>
</dbReference>
<dbReference type="Gene3D" id="3.30.565.10">
    <property type="entry name" value="Histidine kinase-like ATPase, C-terminal domain"/>
    <property type="match status" value="1"/>
</dbReference>
<dbReference type="PANTHER" id="PTHR43065">
    <property type="entry name" value="SENSOR HISTIDINE KINASE"/>
    <property type="match status" value="1"/>
</dbReference>
<dbReference type="EC" id="2.7.13.3" evidence="2"/>
<dbReference type="SUPFAM" id="SSF47384">
    <property type="entry name" value="Homodimeric domain of signal transducing histidine kinase"/>
    <property type="match status" value="1"/>
</dbReference>
<organism evidence="7 8">
    <name type="scientific">Hymenobacter sedentarius</name>
    <dbReference type="NCBI Taxonomy" id="1411621"/>
    <lineage>
        <taxon>Bacteria</taxon>
        <taxon>Pseudomonadati</taxon>
        <taxon>Bacteroidota</taxon>
        <taxon>Cytophagia</taxon>
        <taxon>Cytophagales</taxon>
        <taxon>Hymenobacteraceae</taxon>
        <taxon>Hymenobacter</taxon>
    </lineage>
</organism>
<dbReference type="SUPFAM" id="SSF55874">
    <property type="entry name" value="ATPase domain of HSP90 chaperone/DNA topoisomerase II/histidine kinase"/>
    <property type="match status" value="1"/>
</dbReference>
<dbReference type="GO" id="GO:0000155">
    <property type="term" value="F:phosphorelay sensor kinase activity"/>
    <property type="evidence" value="ECO:0007669"/>
    <property type="project" value="InterPro"/>
</dbReference>
<dbReference type="InterPro" id="IPR005467">
    <property type="entry name" value="His_kinase_dom"/>
</dbReference>
<dbReference type="PANTHER" id="PTHR43065:SF42">
    <property type="entry name" value="TWO-COMPONENT SENSOR PPRA"/>
    <property type="match status" value="1"/>
</dbReference>
<feature type="domain" description="Histidine kinase" evidence="6">
    <location>
        <begin position="450"/>
        <end position="696"/>
    </location>
</feature>
<dbReference type="PROSITE" id="PS50109">
    <property type="entry name" value="HIS_KIN"/>
    <property type="match status" value="1"/>
</dbReference>
<dbReference type="PRINTS" id="PR00344">
    <property type="entry name" value="BCTRLSENSOR"/>
</dbReference>
<evidence type="ECO:0000256" key="1">
    <source>
        <dbReference type="ARBA" id="ARBA00000085"/>
    </source>
</evidence>
<dbReference type="InterPro" id="IPR036097">
    <property type="entry name" value="HisK_dim/P_sf"/>
</dbReference>
<keyword evidence="5" id="KW-0472">Membrane</keyword>
<dbReference type="CDD" id="cd00082">
    <property type="entry name" value="HisKA"/>
    <property type="match status" value="1"/>
</dbReference>
<dbReference type="InterPro" id="IPR019734">
    <property type="entry name" value="TPR_rpt"/>
</dbReference>
<dbReference type="STRING" id="1411621.AUC43_06745"/>
<evidence type="ECO:0000256" key="3">
    <source>
        <dbReference type="ARBA" id="ARBA00022553"/>
    </source>
</evidence>
<dbReference type="InterPro" id="IPR003661">
    <property type="entry name" value="HisK_dim/P_dom"/>
</dbReference>
<sequence length="704" mass="77194">MLAPAGLLAQALGADSLRGLVQAHPQADTVRVKYLNALALALRNNAAEESAALFQESLRLSTQLGYPAGAAEAQLGLGFYYRHRSEYDLAQTYSQQAREAFRQVGNRVGQTRSLYNLSCVYSEQGMYAKSLTANLEGLKLAEAQHDQKWLAFLNTQLGITSTFLGEYAHAKNYLIHGLQRANESGDLLSIGHAYSGLGDLYKLQGHWALAQRNYEQEASIAQRLGDEATMVFEDINIGDMQERQGYFPQAFSYGFRGLKRARRIKTLGEIPRAQLLLARAYLHTGQLDSAVAYGRQSLQASQRSGAKILSRDASEILAQASARQGRFADAYRYEQLFSSYKDALNSSDLQRRASVLEYRADLAKKQAQIGLLTKNSQLIQEQNREQRLFLLGALMSLGAVGLLSAVLWRNNRQKRRAYALLKRQQDELRAAQGQLVQAEKWAFVGELSAGIAHELQNPLNFMKNFAEVSVAMLSDEPAAGHNGRPGHADLEQEIIAGLKQNLLKISQHGQRASSIINDMLQHARSGTGQRRPTDLNQLAEESLMLAYQGLCANDPAFWAELEKDFNPELGLVSVVPQDLGRALLNLCSNGLYAVRQRHAAAGSGASAYVPAVTISTRRTASQAVEIRVRDNGIGMPEEVREKVFQSFFTTKPPGEGTGLGLSLSYDIVTKGHGGTLTVESQEGCGTEFLIVLPAESGRTDGLAS</sequence>